<keyword evidence="4 7" id="KW-0597">Phosphoprotein</keyword>
<dbReference type="EMBL" id="CADCUX010000356">
    <property type="protein sequence ID" value="CAA9415704.1"/>
    <property type="molecule type" value="Genomic_DNA"/>
</dbReference>
<dbReference type="SUPFAM" id="SSF55785">
    <property type="entry name" value="PYP-like sensor domain (PAS domain)"/>
    <property type="match status" value="1"/>
</dbReference>
<feature type="domain" description="PAC" evidence="11">
    <location>
        <begin position="452"/>
        <end position="504"/>
    </location>
</feature>
<dbReference type="PANTHER" id="PTHR43547:SF2">
    <property type="entry name" value="HYBRID SIGNAL TRANSDUCTION HISTIDINE KINASE C"/>
    <property type="match status" value="1"/>
</dbReference>
<dbReference type="InterPro" id="IPR001610">
    <property type="entry name" value="PAC"/>
</dbReference>
<evidence type="ECO:0000256" key="4">
    <source>
        <dbReference type="ARBA" id="ARBA00022553"/>
    </source>
</evidence>
<dbReference type="PROSITE" id="PS50109">
    <property type="entry name" value="HIS_KIN"/>
    <property type="match status" value="1"/>
</dbReference>
<evidence type="ECO:0000259" key="9">
    <source>
        <dbReference type="PROSITE" id="PS50109"/>
    </source>
</evidence>
<dbReference type="SUPFAM" id="SSF55874">
    <property type="entry name" value="ATPase domain of HSP90 chaperone/DNA topoisomerase II/histidine kinase"/>
    <property type="match status" value="1"/>
</dbReference>
<organism evidence="12">
    <name type="scientific">uncultured Ramlibacter sp</name>
    <dbReference type="NCBI Taxonomy" id="260755"/>
    <lineage>
        <taxon>Bacteria</taxon>
        <taxon>Pseudomonadati</taxon>
        <taxon>Pseudomonadota</taxon>
        <taxon>Betaproteobacteria</taxon>
        <taxon>Burkholderiales</taxon>
        <taxon>Comamonadaceae</taxon>
        <taxon>Ramlibacter</taxon>
        <taxon>environmental samples</taxon>
    </lineage>
</organism>
<comment type="catalytic activity">
    <reaction evidence="1">
        <text>ATP + protein L-histidine = ADP + protein N-phospho-L-histidine.</text>
        <dbReference type="EC" id="2.7.13.3"/>
    </reaction>
</comment>
<dbReference type="SUPFAM" id="SSF47384">
    <property type="entry name" value="Homodimeric domain of signal transducing histidine kinase"/>
    <property type="match status" value="1"/>
</dbReference>
<feature type="transmembrane region" description="Helical" evidence="8">
    <location>
        <begin position="20"/>
        <end position="41"/>
    </location>
</feature>
<dbReference type="InterPro" id="IPR000014">
    <property type="entry name" value="PAS"/>
</dbReference>
<dbReference type="SUPFAM" id="SSF52172">
    <property type="entry name" value="CheY-like"/>
    <property type="match status" value="1"/>
</dbReference>
<proteinExistence type="predicted"/>
<dbReference type="InterPro" id="IPR013655">
    <property type="entry name" value="PAS_fold_3"/>
</dbReference>
<feature type="domain" description="Response regulatory" evidence="10">
    <location>
        <begin position="760"/>
        <end position="873"/>
    </location>
</feature>
<feature type="transmembrane region" description="Helical" evidence="8">
    <location>
        <begin position="283"/>
        <end position="305"/>
    </location>
</feature>
<dbReference type="InterPro" id="IPR004358">
    <property type="entry name" value="Sig_transdc_His_kin-like_C"/>
</dbReference>
<evidence type="ECO:0000313" key="12">
    <source>
        <dbReference type="EMBL" id="CAA9415704.1"/>
    </source>
</evidence>
<dbReference type="Gene3D" id="3.40.50.2300">
    <property type="match status" value="1"/>
</dbReference>
<dbReference type="Pfam" id="PF00072">
    <property type="entry name" value="Response_reg"/>
    <property type="match status" value="1"/>
</dbReference>
<dbReference type="Gene3D" id="3.30.450.20">
    <property type="entry name" value="PAS domain"/>
    <property type="match status" value="1"/>
</dbReference>
<feature type="domain" description="Histidine kinase" evidence="9">
    <location>
        <begin position="529"/>
        <end position="743"/>
    </location>
</feature>
<dbReference type="InterPro" id="IPR003661">
    <property type="entry name" value="HisK_dim/P_dom"/>
</dbReference>
<dbReference type="PROSITE" id="PS50113">
    <property type="entry name" value="PAC"/>
    <property type="match status" value="1"/>
</dbReference>
<dbReference type="PROSITE" id="PS50110">
    <property type="entry name" value="RESPONSE_REGULATORY"/>
    <property type="match status" value="1"/>
</dbReference>
<dbReference type="CDD" id="cd00082">
    <property type="entry name" value="HisKA"/>
    <property type="match status" value="1"/>
</dbReference>
<dbReference type="SMART" id="SM00388">
    <property type="entry name" value="HisKA"/>
    <property type="match status" value="1"/>
</dbReference>
<dbReference type="Gene3D" id="2.10.70.100">
    <property type="match status" value="1"/>
</dbReference>
<evidence type="ECO:0000256" key="2">
    <source>
        <dbReference type="ARBA" id="ARBA00004429"/>
    </source>
</evidence>
<dbReference type="InterPro" id="IPR035965">
    <property type="entry name" value="PAS-like_dom_sf"/>
</dbReference>
<protein>
    <recommendedName>
        <fullName evidence="3">histidine kinase</fullName>
        <ecNumber evidence="3">2.7.13.3</ecNumber>
    </recommendedName>
</protein>
<dbReference type="SMART" id="SM00448">
    <property type="entry name" value="REC"/>
    <property type="match status" value="1"/>
</dbReference>
<dbReference type="AlphaFoldDB" id="A0A6J4PGP4"/>
<keyword evidence="8" id="KW-1133">Transmembrane helix</keyword>
<dbReference type="SMART" id="SM00086">
    <property type="entry name" value="PAC"/>
    <property type="match status" value="1"/>
</dbReference>
<dbReference type="Pfam" id="PF00512">
    <property type="entry name" value="HisKA"/>
    <property type="match status" value="1"/>
</dbReference>
<feature type="modified residue" description="4-aspartylphosphate" evidence="7">
    <location>
        <position position="809"/>
    </location>
</feature>
<keyword evidence="6" id="KW-0418">Kinase</keyword>
<dbReference type="CDD" id="cd00130">
    <property type="entry name" value="PAS"/>
    <property type="match status" value="1"/>
</dbReference>
<comment type="subcellular location">
    <subcellularLocation>
        <location evidence="2">Cell inner membrane</location>
        <topology evidence="2">Multi-pass membrane protein</topology>
    </subcellularLocation>
</comment>
<dbReference type="InterPro" id="IPR000700">
    <property type="entry name" value="PAS-assoc_C"/>
</dbReference>
<evidence type="ECO:0000259" key="11">
    <source>
        <dbReference type="PROSITE" id="PS50113"/>
    </source>
</evidence>
<dbReference type="FunFam" id="3.30.565.10:FF:000006">
    <property type="entry name" value="Sensor histidine kinase WalK"/>
    <property type="match status" value="1"/>
</dbReference>
<accession>A0A6J4PGP4</accession>
<dbReference type="SMART" id="SM00387">
    <property type="entry name" value="HATPase_c"/>
    <property type="match status" value="1"/>
</dbReference>
<dbReference type="PRINTS" id="PR00344">
    <property type="entry name" value="BCTRLSENSOR"/>
</dbReference>
<dbReference type="CDD" id="cd18773">
    <property type="entry name" value="PDC1_HK_sensor"/>
    <property type="match status" value="1"/>
</dbReference>
<dbReference type="InterPro" id="IPR011006">
    <property type="entry name" value="CheY-like_superfamily"/>
</dbReference>
<dbReference type="Gene3D" id="1.10.287.130">
    <property type="match status" value="1"/>
</dbReference>
<evidence type="ECO:0000256" key="5">
    <source>
        <dbReference type="ARBA" id="ARBA00022679"/>
    </source>
</evidence>
<dbReference type="Pfam" id="PF08447">
    <property type="entry name" value="PAS_3"/>
    <property type="match status" value="1"/>
</dbReference>
<dbReference type="GO" id="GO:0005886">
    <property type="term" value="C:plasma membrane"/>
    <property type="evidence" value="ECO:0007669"/>
    <property type="project" value="UniProtKB-SubCell"/>
</dbReference>
<dbReference type="CDD" id="cd00075">
    <property type="entry name" value="HATPase"/>
    <property type="match status" value="1"/>
</dbReference>
<evidence type="ECO:0000256" key="3">
    <source>
        <dbReference type="ARBA" id="ARBA00012438"/>
    </source>
</evidence>
<dbReference type="InterPro" id="IPR003594">
    <property type="entry name" value="HATPase_dom"/>
</dbReference>
<keyword evidence="5" id="KW-0808">Transferase</keyword>
<keyword evidence="8" id="KW-0812">Transmembrane</keyword>
<dbReference type="Pfam" id="PF02518">
    <property type="entry name" value="HATPase_c"/>
    <property type="match status" value="1"/>
</dbReference>
<evidence type="ECO:0000256" key="1">
    <source>
        <dbReference type="ARBA" id="ARBA00000085"/>
    </source>
</evidence>
<dbReference type="InterPro" id="IPR036097">
    <property type="entry name" value="HisK_dim/P_sf"/>
</dbReference>
<dbReference type="InterPro" id="IPR036890">
    <property type="entry name" value="HATPase_C_sf"/>
</dbReference>
<gene>
    <name evidence="12" type="ORF">AVDCRST_MAG51-1688</name>
</gene>
<evidence type="ECO:0000256" key="8">
    <source>
        <dbReference type="SAM" id="Phobius"/>
    </source>
</evidence>
<name>A0A6J4PGP4_9BURK</name>
<sequence length="873" mass="95550">MNRAPTEHPRLERFWPFAPLRRYLVAMIVLATLPLSVWVGFQLYRDVREEQAEIDSSLAQSAAALSQAVENELVASLDALTALSHSELLQRHPAEFERALRLQPRPRRDWQGVFLLDANGRLLFDTAGQQAGAAAGELAQLHEKVLRRSEPVVSGLVDGASVVLAVPVLQADRVRYVLGARIDNLVWQRLLGTASRPQDGHALLHDAEHRLVGSTLSDEVAAGAMVPADLVEAMRGGPFGVQRAAGADGRPVYTSWQQVPVSGWTVQVAVPAAPIDAGHRRRIVAAFLASGGSLLLGVLLAAFAARAITRPLQKLAVEGHAGLPGRVPVQEVAMLRDALRRAAVSDERVRQALEKDIAERKHVEAELLAAHEQLRGTQQLMELAQEAGHVGFFHYRFEPDELVWTRGHCKLFGIDELQGSGLAHWFDRIVEGDRARVEREFWTACALRRETETLEYSVRRPDGRMRWLSSRVLLRYSDDGAARQMTGVTVDMSDQREAELQRAHLTERALAARQQAEAASRAKDEFLSMLGHELRNPLGAISAAIDVLDLAVPGSPGAAEARAIISRQTRNLAHMMNDLLDVGRVIAGKILIARQPVNLANTFERVWRTLDLTREAAGHDIHRCVEDAWVDGDAVRIEQVMTNLVTNAIKYTPAGRRIEVVVARQGGDAVFEVKDAGMGIPATLLPHIFDLFVQGERPLDRGAGGLGIGLTLVRRLVELHNGTIRAESSQDGSRFIVRLPAIDPPSRPEGDTLPPSRRRRVLVIDDNADVLAALRSKLELDGHTVSTAADGIDGLTHLLRQQPEVSIVDIGLPGLTGYELARHARAAGYAGRMIALSGYGHERDVNDALVAGFDAYLVKPVDRVQLRASLSAD</sequence>
<dbReference type="EC" id="2.7.13.3" evidence="3"/>
<reference evidence="12" key="1">
    <citation type="submission" date="2020-02" db="EMBL/GenBank/DDBJ databases">
        <authorList>
            <person name="Meier V. D."/>
        </authorList>
    </citation>
    <scope>NUCLEOTIDE SEQUENCE</scope>
    <source>
        <strain evidence="12">AVDCRST_MAG51</strain>
    </source>
</reference>
<dbReference type="InterPro" id="IPR005467">
    <property type="entry name" value="His_kinase_dom"/>
</dbReference>
<keyword evidence="8" id="KW-0472">Membrane</keyword>
<dbReference type="GO" id="GO:0000155">
    <property type="term" value="F:phosphorelay sensor kinase activity"/>
    <property type="evidence" value="ECO:0007669"/>
    <property type="project" value="InterPro"/>
</dbReference>
<dbReference type="InterPro" id="IPR001789">
    <property type="entry name" value="Sig_transdc_resp-reg_receiver"/>
</dbReference>
<evidence type="ECO:0000256" key="6">
    <source>
        <dbReference type="ARBA" id="ARBA00022777"/>
    </source>
</evidence>
<evidence type="ECO:0000256" key="7">
    <source>
        <dbReference type="PROSITE-ProRule" id="PRU00169"/>
    </source>
</evidence>
<dbReference type="PANTHER" id="PTHR43547">
    <property type="entry name" value="TWO-COMPONENT HISTIDINE KINASE"/>
    <property type="match status" value="1"/>
</dbReference>
<dbReference type="CDD" id="cd18774">
    <property type="entry name" value="PDC2_HK_sensor"/>
    <property type="match status" value="1"/>
</dbReference>
<dbReference type="Gene3D" id="3.30.565.10">
    <property type="entry name" value="Histidine kinase-like ATPase, C-terminal domain"/>
    <property type="match status" value="1"/>
</dbReference>
<evidence type="ECO:0000259" key="10">
    <source>
        <dbReference type="PROSITE" id="PS50110"/>
    </source>
</evidence>